<gene>
    <name evidence="1" type="ORF">EG68_11935</name>
</gene>
<dbReference type="AlphaFoldDB" id="A0A8S9YI77"/>
<evidence type="ECO:0000313" key="2">
    <source>
        <dbReference type="Proteomes" id="UP000822476"/>
    </source>
</evidence>
<proteinExistence type="predicted"/>
<protein>
    <submittedName>
        <fullName evidence="1">Uncharacterized protein</fullName>
    </submittedName>
</protein>
<accession>A0A8S9YI77</accession>
<dbReference type="Proteomes" id="UP000822476">
    <property type="component" value="Unassembled WGS sequence"/>
</dbReference>
<keyword evidence="2" id="KW-1185">Reference proteome</keyword>
<name>A0A8S9YI77_9TREM</name>
<sequence>MYSVVVFDDQGEEACAVLSSSWVKNGIATWPSISGPSFGESVKLHLKPPPSSSRFPVTTIFQTSNVEQFQMIAFRRLPGGSALREEGRKYIRPGLF</sequence>
<dbReference type="EMBL" id="JTDE01010177">
    <property type="protein sequence ID" value="KAF7234350.1"/>
    <property type="molecule type" value="Genomic_DNA"/>
</dbReference>
<evidence type="ECO:0000313" key="1">
    <source>
        <dbReference type="EMBL" id="KAF7234350.1"/>
    </source>
</evidence>
<comment type="caution">
    <text evidence="1">The sequence shown here is derived from an EMBL/GenBank/DDBJ whole genome shotgun (WGS) entry which is preliminary data.</text>
</comment>
<organism evidence="1 2">
    <name type="scientific">Paragonimus skrjabini miyazakii</name>
    <dbReference type="NCBI Taxonomy" id="59628"/>
    <lineage>
        <taxon>Eukaryota</taxon>
        <taxon>Metazoa</taxon>
        <taxon>Spiralia</taxon>
        <taxon>Lophotrochozoa</taxon>
        <taxon>Platyhelminthes</taxon>
        <taxon>Trematoda</taxon>
        <taxon>Digenea</taxon>
        <taxon>Plagiorchiida</taxon>
        <taxon>Troglotremata</taxon>
        <taxon>Troglotrematidae</taxon>
        <taxon>Paragonimus</taxon>
    </lineage>
</organism>
<reference evidence="1" key="1">
    <citation type="submission" date="2019-07" db="EMBL/GenBank/DDBJ databases">
        <title>Annotation for the trematode Paragonimus miyazaki's.</title>
        <authorList>
            <person name="Choi Y.-J."/>
        </authorList>
    </citation>
    <scope>NUCLEOTIDE SEQUENCE</scope>
    <source>
        <strain evidence="1">Japan</strain>
    </source>
</reference>